<evidence type="ECO:0000256" key="1">
    <source>
        <dbReference type="SAM" id="Phobius"/>
    </source>
</evidence>
<dbReference type="Proteomes" id="UP000266723">
    <property type="component" value="Unassembled WGS sequence"/>
</dbReference>
<dbReference type="OrthoDB" id="10272969at2759"/>
<dbReference type="EMBL" id="QGKV02001507">
    <property type="protein sequence ID" value="KAF3529155.1"/>
    <property type="molecule type" value="Genomic_DNA"/>
</dbReference>
<organism evidence="2">
    <name type="scientific">Brassica cretica</name>
    <name type="common">Mustard</name>
    <dbReference type="NCBI Taxonomy" id="69181"/>
    <lineage>
        <taxon>Eukaryota</taxon>
        <taxon>Viridiplantae</taxon>
        <taxon>Streptophyta</taxon>
        <taxon>Embryophyta</taxon>
        <taxon>Tracheophyta</taxon>
        <taxon>Spermatophyta</taxon>
        <taxon>Magnoliopsida</taxon>
        <taxon>eudicotyledons</taxon>
        <taxon>Gunneridae</taxon>
        <taxon>Pentapetalae</taxon>
        <taxon>rosids</taxon>
        <taxon>malvids</taxon>
        <taxon>Brassicales</taxon>
        <taxon>Brassicaceae</taxon>
        <taxon>Brassiceae</taxon>
        <taxon>Brassica</taxon>
    </lineage>
</organism>
<name>A0A3N6QLN6_BRACR</name>
<dbReference type="EMBL" id="QGKY02000246">
    <property type="protein sequence ID" value="KAF2587014.1"/>
    <property type="molecule type" value="Genomic_DNA"/>
</dbReference>
<comment type="caution">
    <text evidence="2">The sequence shown here is derived from an EMBL/GenBank/DDBJ whole genome shotgun (WGS) entry which is preliminary data.</text>
</comment>
<proteinExistence type="predicted"/>
<evidence type="ECO:0000313" key="4">
    <source>
        <dbReference type="Proteomes" id="UP000266723"/>
    </source>
</evidence>
<gene>
    <name evidence="3" type="ORF">DY000_02039580</name>
    <name evidence="2" type="ORF">F2Q70_00035663</name>
</gene>
<keyword evidence="1" id="KW-1133">Transmembrane helix</keyword>
<reference evidence="2" key="1">
    <citation type="submission" date="2019-12" db="EMBL/GenBank/DDBJ databases">
        <title>Genome sequencing and annotation of Brassica cretica.</title>
        <authorList>
            <person name="Studholme D.J."/>
            <person name="Sarris P.F."/>
        </authorList>
    </citation>
    <scope>NUCLEOTIDE SEQUENCE</scope>
    <source>
        <strain evidence="2">PFS-102/07</strain>
        <tissue evidence="2">Leaf</tissue>
    </source>
</reference>
<reference evidence="3" key="2">
    <citation type="submission" date="2019-12" db="EMBL/GenBank/DDBJ databases">
        <authorList>
            <person name="Studholme D.J."/>
            <person name="Sarris P."/>
        </authorList>
    </citation>
    <scope>NUCLEOTIDE SEQUENCE</scope>
    <source>
        <strain evidence="3">PFS-1207/04</strain>
        <tissue evidence="3">Leaf</tissue>
    </source>
</reference>
<evidence type="ECO:0000313" key="3">
    <source>
        <dbReference type="EMBL" id="KAF3529155.1"/>
    </source>
</evidence>
<feature type="transmembrane region" description="Helical" evidence="1">
    <location>
        <begin position="64"/>
        <end position="87"/>
    </location>
</feature>
<keyword evidence="4" id="KW-1185">Reference proteome</keyword>
<accession>A0A3N6QLN6</accession>
<reference evidence="3 4" key="3">
    <citation type="journal article" date="2020" name="BMC Genomics">
        <title>Intraspecific diversification of the crop wild relative Brassica cretica Lam. using demographic model selection.</title>
        <authorList>
            <person name="Kioukis A."/>
            <person name="Michalopoulou V.A."/>
            <person name="Briers L."/>
            <person name="Pirintsos S."/>
            <person name="Studholme D.J."/>
            <person name="Pavlidis P."/>
            <person name="Sarris P.F."/>
        </authorList>
    </citation>
    <scope>NUCLEOTIDE SEQUENCE [LARGE SCALE GENOMIC DNA]</scope>
    <source>
        <strain evidence="4">cv. PFS-1207/04</strain>
        <strain evidence="3">PFS-1207/04</strain>
    </source>
</reference>
<dbReference type="AlphaFoldDB" id="A0A3N6QLN6"/>
<sequence length="101" mass="11255">MKTRRECAMLVRCSRARHTSSGTETPQLIIWRAGMLTSQLAIWLAGRCCPGSPYGKPDKVEAEFWLSLGYSYGWGTMVGLLPVSLLVSRKSSIDGLVYPFR</sequence>
<evidence type="ECO:0000313" key="2">
    <source>
        <dbReference type="EMBL" id="KAF2587014.1"/>
    </source>
</evidence>
<keyword evidence="1" id="KW-0472">Membrane</keyword>
<protein>
    <submittedName>
        <fullName evidence="2">Uncharacterized protein</fullName>
    </submittedName>
</protein>
<keyword evidence="1" id="KW-0812">Transmembrane</keyword>